<dbReference type="SUPFAM" id="SSF50965">
    <property type="entry name" value="Galactose oxidase, central domain"/>
    <property type="match status" value="1"/>
</dbReference>
<dbReference type="Gene3D" id="2.130.10.30">
    <property type="entry name" value="Regulator of chromosome condensation 1/beta-lactamase-inhibitor protein II"/>
    <property type="match status" value="4"/>
</dbReference>
<sequence length="1393" mass="149394">MKRQQFFSKFLAITLVATIIFSVFTVSVSAVTNDENASAQNASIQNNLSVQGTNSVGAMLANEIEDKNEETEENNGCNVFSVAVSGNNAVISFETIVDATLLVAIYNESCDTLIATGTTEVKKGETERNVTLDTEDMPQYFYVKGYLIDTATNKPLCTAYSSPMYTKEMQEFLAKTTDDFDENKVLNFDNEDDNNFAVYNEDVKLVDDSGDKNKVTKSDDTTKTYVIENIDESISSLNEGDIFSYNYSDGDALVVKIANITIDGTTATITGADTGLDEVFDYVKIDSTAKKSDFTYDDSKLSDELKVEEASSRSRTSRAVDMEASAAFSTGFAINYAPNDTISVTGSLSFGLSVSAKVYVSLSYQYLELISKQSLGVEISVSATMFSHDFSLGEYGASPVPGLYISIEPAVSFEGEIEVSFGASVETQFGFSVSSSEGYKDLSKAAEIKTELKVKGKLFIGLKVTGKVKLLGAVAEGGISGKIGPEISAEFAETGNNEDYKHDCGTCLKGEINYIKGISVYAKFFNSDKLKLEWSASKSYKGGDFYYSFDYNQFGFTTCPHITYKVTVAVRDKSGKPVSGTTVNGTETTDSDGRAILYLPNGNHGITASYSGQAESTVITVNNAATSAELVLGGSQGNTDYDFTPAGEITQIAAGDSHSAAVTKDGDLYMWGANGSGQLGIQSNAASNIPVKVNNSSSTLPEKSVKYVALGTYHSAAITKDGSLYMWGYNNYGQLGNGSTTNSYTPVKIMENVAAVSLGDYHSAAITKDGSLYMWGYNNYGQLGNGSTTYSYTPVKIMENVATVSLGAWHSAAITKDGSLYMWGYNNYGQLGNGSSGNYEKSVSPIKIMENVAAVSLGRWRSAAITKDGSLYMWGWNRFGELGNGTTNELTRPQRVAANVQSVELGNYHTTAVSKDGGLYTWGYNNYGQLGNGTTNNSYTPVKIMSDVVSSAGGSHTIALKKNGTVYTWGDNEYGELGNGNKSNQTSPVAIQIYDRTNVLTANGIKYGVVPDNGGYSFTPTGEITQIAAGHDHSAAVTKDGDLYMWGANGSGQLGIQSNVDSNIPVKVNNSSSTLPEKSVKYVALGSYHSAAITKDGSLYMWGYNNYGQLGNGSTTNSYTPVKIMENVAAVSLGSYHSAAITKDGSLYMWGYNNYGQLGNGSTTYSYTPVKIMENVATVSLGAWHSAAITKDGSLYMWGYNNYGQLGNESSGNYEKSVSPIKIMENVAAVSLGCWHSAAITKDGSLYMWGYNNYGQLGNGTTNNLTRPQRIAVNVQSVELGNYHTTAVSKDGGLYTWGYNKYGELGNGTTNNSYTPVKIMSDVVSSAGGSHHTIALKKNGTVYTWGDNEYGELGNGNKSNQTSPVAIQIYDRTNVLRAKQALEPVGASSAKHT</sequence>
<comment type="caution">
    <text evidence="4">The sequence shown here is derived from an EMBL/GenBank/DDBJ whole genome shotgun (WGS) entry which is preliminary data.</text>
</comment>
<feature type="chain" id="PRO_5045126654" description="RCC1-like domain-containing protein" evidence="2">
    <location>
        <begin position="31"/>
        <end position="1393"/>
    </location>
</feature>
<evidence type="ECO:0000256" key="1">
    <source>
        <dbReference type="ARBA" id="ARBA00022737"/>
    </source>
</evidence>
<dbReference type="InterPro" id="IPR051210">
    <property type="entry name" value="Ub_ligase/GEF_domain"/>
</dbReference>
<dbReference type="InterPro" id="IPR011043">
    <property type="entry name" value="Gal_Oxase/kelch_b-propeller"/>
</dbReference>
<reference evidence="4 5" key="1">
    <citation type="submission" date="2020-08" db="EMBL/GenBank/DDBJ databases">
        <title>Genome public.</title>
        <authorList>
            <person name="Liu C."/>
            <person name="Sun Q."/>
        </authorList>
    </citation>
    <scope>NUCLEOTIDE SEQUENCE [LARGE SCALE GENOMIC DNA]</scope>
    <source>
        <strain evidence="4 5">NSJ-71</strain>
    </source>
</reference>
<dbReference type="Proteomes" id="UP000636755">
    <property type="component" value="Unassembled WGS sequence"/>
</dbReference>
<organism evidence="4 5">
    <name type="scientific">Ruminococcus intestinalis</name>
    <dbReference type="NCBI Taxonomy" id="2763066"/>
    <lineage>
        <taxon>Bacteria</taxon>
        <taxon>Bacillati</taxon>
        <taxon>Bacillota</taxon>
        <taxon>Clostridia</taxon>
        <taxon>Eubacteriales</taxon>
        <taxon>Oscillospiraceae</taxon>
        <taxon>Ruminococcus</taxon>
    </lineage>
</organism>
<evidence type="ECO:0000256" key="2">
    <source>
        <dbReference type="SAM" id="SignalP"/>
    </source>
</evidence>
<evidence type="ECO:0000313" key="5">
    <source>
        <dbReference type="Proteomes" id="UP000636755"/>
    </source>
</evidence>
<keyword evidence="1" id="KW-0677">Repeat</keyword>
<dbReference type="InterPro" id="IPR009091">
    <property type="entry name" value="RCC1/BLIP-II"/>
</dbReference>
<dbReference type="EMBL" id="JACOPS010000003">
    <property type="protein sequence ID" value="MBC5728348.1"/>
    <property type="molecule type" value="Genomic_DNA"/>
</dbReference>
<gene>
    <name evidence="4" type="ORF">H8R91_07430</name>
</gene>
<dbReference type="SUPFAM" id="SSF49464">
    <property type="entry name" value="Carboxypeptidase regulatory domain-like"/>
    <property type="match status" value="1"/>
</dbReference>
<dbReference type="Pfam" id="PF00415">
    <property type="entry name" value="RCC1"/>
    <property type="match status" value="4"/>
</dbReference>
<dbReference type="PROSITE" id="PS50012">
    <property type="entry name" value="RCC1_3"/>
    <property type="match status" value="14"/>
</dbReference>
<evidence type="ECO:0000313" key="4">
    <source>
        <dbReference type="EMBL" id="MBC5728348.1"/>
    </source>
</evidence>
<protein>
    <recommendedName>
        <fullName evidence="3">RCC1-like domain-containing protein</fullName>
    </recommendedName>
</protein>
<proteinExistence type="predicted"/>
<dbReference type="SUPFAM" id="SSF50985">
    <property type="entry name" value="RCC1/BLIP-II"/>
    <property type="match status" value="3"/>
</dbReference>
<dbReference type="PANTHER" id="PTHR22870">
    <property type="entry name" value="REGULATOR OF CHROMOSOME CONDENSATION"/>
    <property type="match status" value="1"/>
</dbReference>
<keyword evidence="2" id="KW-0732">Signal</keyword>
<dbReference type="InterPro" id="IPR000408">
    <property type="entry name" value="Reg_chr_condens"/>
</dbReference>
<dbReference type="PANTHER" id="PTHR22870:SF360">
    <property type="entry name" value="ULTRAVIOLET-B RECEPTOR UVR8"/>
    <property type="match status" value="1"/>
</dbReference>
<dbReference type="PRINTS" id="PR00633">
    <property type="entry name" value="RCCNDNSATION"/>
</dbReference>
<name>A0ABR7HLE0_9FIRM</name>
<evidence type="ECO:0000259" key="3">
    <source>
        <dbReference type="Pfam" id="PF25390"/>
    </source>
</evidence>
<dbReference type="PROSITE" id="PS00626">
    <property type="entry name" value="RCC1_2"/>
    <property type="match status" value="2"/>
</dbReference>
<feature type="domain" description="RCC1-like" evidence="3">
    <location>
        <begin position="1019"/>
        <end position="1275"/>
    </location>
</feature>
<dbReference type="Pfam" id="PF25390">
    <property type="entry name" value="WD40_RLD"/>
    <property type="match status" value="2"/>
</dbReference>
<feature type="signal peptide" evidence="2">
    <location>
        <begin position="1"/>
        <end position="30"/>
    </location>
</feature>
<dbReference type="InterPro" id="IPR008969">
    <property type="entry name" value="CarboxyPept-like_regulatory"/>
</dbReference>
<keyword evidence="5" id="KW-1185">Reference proteome</keyword>
<dbReference type="RefSeq" id="WP_186935493.1">
    <property type="nucleotide sequence ID" value="NZ_JACOPS010000003.1"/>
</dbReference>
<dbReference type="InterPro" id="IPR058923">
    <property type="entry name" value="RCC1-like_dom"/>
</dbReference>
<feature type="domain" description="RCC1-like" evidence="3">
    <location>
        <begin position="644"/>
        <end position="906"/>
    </location>
</feature>
<accession>A0ABR7HLE0</accession>